<accession>A0ABV1KXD3</accession>
<dbReference type="Proteomes" id="UP001493487">
    <property type="component" value="Unassembled WGS sequence"/>
</dbReference>
<dbReference type="InterPro" id="IPR050490">
    <property type="entry name" value="Bact_solute-bd_prot1"/>
</dbReference>
<dbReference type="PANTHER" id="PTHR43649">
    <property type="entry name" value="ARABINOSE-BINDING PROTEIN-RELATED"/>
    <property type="match status" value="1"/>
</dbReference>
<dbReference type="SUPFAM" id="SSF53850">
    <property type="entry name" value="Periplasmic binding protein-like II"/>
    <property type="match status" value="1"/>
</dbReference>
<name>A0ABV1KXD3_9BACL</name>
<protein>
    <submittedName>
        <fullName evidence="3">Extracellular solute-binding protein</fullName>
    </submittedName>
</protein>
<gene>
    <name evidence="3" type="ORF">QJS35_17805</name>
</gene>
<dbReference type="PANTHER" id="PTHR43649:SF12">
    <property type="entry name" value="DIACETYLCHITOBIOSE BINDING PROTEIN DASA"/>
    <property type="match status" value="1"/>
</dbReference>
<dbReference type="PROSITE" id="PS51257">
    <property type="entry name" value="PROKAR_LIPOPROTEIN"/>
    <property type="match status" value="1"/>
</dbReference>
<evidence type="ECO:0000256" key="1">
    <source>
        <dbReference type="SAM" id="MobiDB-lite"/>
    </source>
</evidence>
<dbReference type="InterPro" id="IPR006059">
    <property type="entry name" value="SBP"/>
</dbReference>
<feature type="chain" id="PRO_5046868312" evidence="2">
    <location>
        <begin position="22"/>
        <end position="448"/>
    </location>
</feature>
<evidence type="ECO:0000313" key="4">
    <source>
        <dbReference type="Proteomes" id="UP001493487"/>
    </source>
</evidence>
<reference evidence="3 4" key="1">
    <citation type="journal article" date="2023" name="Genome Announc.">
        <title>Pan-Genome Analyses of the Genus Cohnella and Proposal of the Novel Species Cohnella silvisoli sp. nov., Isolated from Forest Soil.</title>
        <authorList>
            <person name="Wang C."/>
            <person name="Mao L."/>
            <person name="Bao G."/>
            <person name="Zhu H."/>
        </authorList>
    </citation>
    <scope>NUCLEOTIDE SEQUENCE [LARGE SCALE GENOMIC DNA]</scope>
    <source>
        <strain evidence="3 4">NL03-T5-1</strain>
    </source>
</reference>
<organism evidence="3 4">
    <name type="scientific">Cohnella silvisoli</name>
    <dbReference type="NCBI Taxonomy" id="2873699"/>
    <lineage>
        <taxon>Bacteria</taxon>
        <taxon>Bacillati</taxon>
        <taxon>Bacillota</taxon>
        <taxon>Bacilli</taxon>
        <taxon>Bacillales</taxon>
        <taxon>Paenibacillaceae</taxon>
        <taxon>Cohnella</taxon>
    </lineage>
</organism>
<dbReference type="RefSeq" id="WP_232186638.1">
    <property type="nucleotide sequence ID" value="NZ_JAIOAP010000009.1"/>
</dbReference>
<comment type="caution">
    <text evidence="3">The sequence shown here is derived from an EMBL/GenBank/DDBJ whole genome shotgun (WGS) entry which is preliminary data.</text>
</comment>
<evidence type="ECO:0000256" key="2">
    <source>
        <dbReference type="SAM" id="SignalP"/>
    </source>
</evidence>
<dbReference type="EMBL" id="JASKHM010000010">
    <property type="protein sequence ID" value="MEQ4484256.1"/>
    <property type="molecule type" value="Genomic_DNA"/>
</dbReference>
<keyword evidence="4" id="KW-1185">Reference proteome</keyword>
<sequence>MRKPLLIVLVLMLCVSSLLSACGGNKNNNASTSTSASPTESAKASEASASPEASKPAEQVELKVSGYKSGAEIGAIPELNEKFMKENPDIKVTYEGMPGAQYKDFIKTRLVAGDASDVMLLHPGAEIVDYAKAGYLMDLSGEPWVPDFTVSAIDAASGDGKVYGTPNDTVMLGVYYNKDIFAKLNLKVPTDWDQFLAACEAIKASGVTPIAIGNNDGWMTLAALFVMAPAMIYAKDPDFDKKLNARETKFAGSWDEMNKAWFSLDTKGYLTPKSTGISLDQAQTDFAKGKAAMYIDGTWSLAGIKGKNEALNLGMFAMPSNKAGEDVYVSAAVGTVWTINKSTEKADAAKKYLAFWAKEENQSIWAKSGGAFLTLQGKKSDADPAFEDIAGTLATGKAWRFLNQAWAQDAATTEMMKSAQGVYLKALTPEQMLKNMDDAWDKAAKLQK</sequence>
<proteinExistence type="predicted"/>
<evidence type="ECO:0000313" key="3">
    <source>
        <dbReference type="EMBL" id="MEQ4484256.1"/>
    </source>
</evidence>
<feature type="signal peptide" evidence="2">
    <location>
        <begin position="1"/>
        <end position="21"/>
    </location>
</feature>
<keyword evidence="2" id="KW-0732">Signal</keyword>
<dbReference type="Pfam" id="PF01547">
    <property type="entry name" value="SBP_bac_1"/>
    <property type="match status" value="1"/>
</dbReference>
<feature type="region of interest" description="Disordered" evidence="1">
    <location>
        <begin position="26"/>
        <end position="57"/>
    </location>
</feature>
<dbReference type="Gene3D" id="3.40.190.10">
    <property type="entry name" value="Periplasmic binding protein-like II"/>
    <property type="match status" value="2"/>
</dbReference>